<comment type="caution">
    <text evidence="3">The sequence shown here is derived from an EMBL/GenBank/DDBJ whole genome shotgun (WGS) entry which is preliminary data.</text>
</comment>
<evidence type="ECO:0000256" key="1">
    <source>
        <dbReference type="SAM" id="MobiDB-lite"/>
    </source>
</evidence>
<name>A0A939PDA7_9ACTN</name>
<evidence type="ECO:0000313" key="4">
    <source>
        <dbReference type="Proteomes" id="UP000669179"/>
    </source>
</evidence>
<sequence>MNEHDQDGEAARLLGPLRDFEPEARTELSPRRSLELGRRRSRTRRVAGTTLGALAVMVVVLGSTVLGRTLTHEAKPRPAAVPETFTQGRRAFTIGSGGGFAPGSYDAGAFVQRITLRPENPAGAVKGADGIVELYPRGRLPAALQGKDPSGRTVDPVYGGRTLVLWTPILRPGAVELAWQWKPGAWGLVSLRGPGVDEARAHHVAESVRLAG</sequence>
<keyword evidence="2" id="KW-1133">Transmembrane helix</keyword>
<feature type="transmembrane region" description="Helical" evidence="2">
    <location>
        <begin position="46"/>
        <end position="67"/>
    </location>
</feature>
<keyword evidence="2" id="KW-0472">Membrane</keyword>
<dbReference type="RefSeq" id="WP_208255210.1">
    <property type="nucleotide sequence ID" value="NZ_JAGEOJ010000004.1"/>
</dbReference>
<organism evidence="3 4">
    <name type="scientific">Actinomadura barringtoniae</name>
    <dbReference type="NCBI Taxonomy" id="1427535"/>
    <lineage>
        <taxon>Bacteria</taxon>
        <taxon>Bacillati</taxon>
        <taxon>Actinomycetota</taxon>
        <taxon>Actinomycetes</taxon>
        <taxon>Streptosporangiales</taxon>
        <taxon>Thermomonosporaceae</taxon>
        <taxon>Actinomadura</taxon>
    </lineage>
</organism>
<reference evidence="3" key="1">
    <citation type="submission" date="2021-03" db="EMBL/GenBank/DDBJ databases">
        <authorList>
            <person name="Kanchanasin P."/>
            <person name="Saeng-In P."/>
            <person name="Phongsopitanun W."/>
            <person name="Yuki M."/>
            <person name="Kudo T."/>
            <person name="Ohkuma M."/>
            <person name="Tanasupawat S."/>
        </authorList>
    </citation>
    <scope>NUCLEOTIDE SEQUENCE</scope>
    <source>
        <strain evidence="3">GKU 128</strain>
    </source>
</reference>
<dbReference type="EMBL" id="JAGEOJ010000004">
    <property type="protein sequence ID" value="MBO2447569.1"/>
    <property type="molecule type" value="Genomic_DNA"/>
</dbReference>
<evidence type="ECO:0000313" key="3">
    <source>
        <dbReference type="EMBL" id="MBO2447569.1"/>
    </source>
</evidence>
<gene>
    <name evidence="3" type="ORF">J4573_10760</name>
</gene>
<dbReference type="Proteomes" id="UP000669179">
    <property type="component" value="Unassembled WGS sequence"/>
</dbReference>
<dbReference type="AlphaFoldDB" id="A0A939PDA7"/>
<protein>
    <submittedName>
        <fullName evidence="3">Uncharacterized protein</fullName>
    </submittedName>
</protein>
<feature type="compositionally biased region" description="Basic and acidic residues" evidence="1">
    <location>
        <begin position="18"/>
        <end position="38"/>
    </location>
</feature>
<feature type="region of interest" description="Disordered" evidence="1">
    <location>
        <begin position="1"/>
        <end position="40"/>
    </location>
</feature>
<feature type="compositionally biased region" description="Basic and acidic residues" evidence="1">
    <location>
        <begin position="1"/>
        <end position="10"/>
    </location>
</feature>
<keyword evidence="4" id="KW-1185">Reference proteome</keyword>
<proteinExistence type="predicted"/>
<evidence type="ECO:0000256" key="2">
    <source>
        <dbReference type="SAM" id="Phobius"/>
    </source>
</evidence>
<keyword evidence="2" id="KW-0812">Transmembrane</keyword>
<accession>A0A939PDA7</accession>